<dbReference type="InterPro" id="IPR016181">
    <property type="entry name" value="Acyl_CoA_acyltransferase"/>
</dbReference>
<dbReference type="GO" id="GO:0005737">
    <property type="term" value="C:cytoplasm"/>
    <property type="evidence" value="ECO:0007669"/>
    <property type="project" value="TreeGrafter"/>
</dbReference>
<dbReference type="GO" id="GO:0008999">
    <property type="term" value="F:protein-N-terminal-alanine acetyltransferase activity"/>
    <property type="evidence" value="ECO:0007669"/>
    <property type="project" value="TreeGrafter"/>
</dbReference>
<proteinExistence type="predicted"/>
<dbReference type="PANTHER" id="PTHR43441">
    <property type="entry name" value="RIBOSOMAL-PROTEIN-SERINE ACETYLTRANSFERASE"/>
    <property type="match status" value="1"/>
</dbReference>
<dbReference type="SUPFAM" id="SSF55729">
    <property type="entry name" value="Acyl-CoA N-acyltransferases (Nat)"/>
    <property type="match status" value="1"/>
</dbReference>
<dbReference type="Gene3D" id="3.40.630.30">
    <property type="match status" value="1"/>
</dbReference>
<protein>
    <submittedName>
        <fullName evidence="2">Ribosomal N-acetyltransferase YdaF</fullName>
        <ecNumber evidence="2">2.3.1.-</ecNumber>
    </submittedName>
</protein>
<reference evidence="2" key="1">
    <citation type="submission" date="2022-12" db="EMBL/GenBank/DDBJ databases">
        <title>Paraconexibacter alkalitolerans sp. nov. and Baekduia alba sp. nov., isolated from soil and emended description of the genera Paraconexibacter (Chun et al., 2020) and Baekduia (An et al., 2020).</title>
        <authorList>
            <person name="Vieira S."/>
            <person name="Huber K.J."/>
            <person name="Geppert A."/>
            <person name="Wolf J."/>
            <person name="Neumann-Schaal M."/>
            <person name="Muesken M."/>
            <person name="Overmann J."/>
        </authorList>
    </citation>
    <scope>NUCLEOTIDE SEQUENCE</scope>
    <source>
        <strain evidence="2">AEG42_29</strain>
    </source>
</reference>
<dbReference type="Pfam" id="PF13302">
    <property type="entry name" value="Acetyltransf_3"/>
    <property type="match status" value="1"/>
</dbReference>
<dbReference type="InterPro" id="IPR000182">
    <property type="entry name" value="GNAT_dom"/>
</dbReference>
<sequence>MIDVVLTARSGQRVRLRTLTSGEAGEFAGAVAGDLARLGEFLGWPERCAAPEGARAFLEAYEQQREGRVLHAGLWLDGWLVGGAILMHHDPVDAKAELGCWVTADGVGRGIVAVACRALIALACDLGVQRLVWRCAPANVPSRTLAEHLGFVYEGTARSDYALRGERLDTDVLALVGAELEVAAGGERNALR</sequence>
<evidence type="ECO:0000259" key="1">
    <source>
        <dbReference type="PROSITE" id="PS51186"/>
    </source>
</evidence>
<dbReference type="InterPro" id="IPR051908">
    <property type="entry name" value="Ribosomal_N-acetyltransferase"/>
</dbReference>
<dbReference type="PANTHER" id="PTHR43441:SF10">
    <property type="entry name" value="ACETYLTRANSFERASE"/>
    <property type="match status" value="1"/>
</dbReference>
<organism evidence="2">
    <name type="scientific">Paraconexibacter sp. AEG42_29</name>
    <dbReference type="NCBI Taxonomy" id="2997339"/>
    <lineage>
        <taxon>Bacteria</taxon>
        <taxon>Bacillati</taxon>
        <taxon>Actinomycetota</taxon>
        <taxon>Thermoleophilia</taxon>
        <taxon>Solirubrobacterales</taxon>
        <taxon>Paraconexibacteraceae</taxon>
        <taxon>Paraconexibacter</taxon>
    </lineage>
</organism>
<dbReference type="EMBL" id="CP114014">
    <property type="protein sequence ID" value="XAY04348.1"/>
    <property type="molecule type" value="Genomic_DNA"/>
</dbReference>
<dbReference type="KEGG" id="parq:DSM112329_01181"/>
<gene>
    <name evidence="2" type="primary">ydaF</name>
    <name evidence="2" type="ORF">DSM112329_01181</name>
</gene>
<dbReference type="RefSeq" id="WP_354700889.1">
    <property type="nucleotide sequence ID" value="NZ_CP114014.1"/>
</dbReference>
<dbReference type="AlphaFoldDB" id="A0AAU7ARX1"/>
<feature type="domain" description="N-acetyltransferase" evidence="1">
    <location>
        <begin position="14"/>
        <end position="170"/>
    </location>
</feature>
<dbReference type="GO" id="GO:1990189">
    <property type="term" value="F:protein N-terminal-serine acetyltransferase activity"/>
    <property type="evidence" value="ECO:0007669"/>
    <property type="project" value="TreeGrafter"/>
</dbReference>
<keyword evidence="2" id="KW-0012">Acyltransferase</keyword>
<name>A0AAU7ARX1_9ACTN</name>
<evidence type="ECO:0000313" key="2">
    <source>
        <dbReference type="EMBL" id="XAY04348.1"/>
    </source>
</evidence>
<dbReference type="EC" id="2.3.1.-" evidence="2"/>
<keyword evidence="2" id="KW-0808">Transferase</keyword>
<accession>A0AAU7ARX1</accession>
<dbReference type="PROSITE" id="PS51186">
    <property type="entry name" value="GNAT"/>
    <property type="match status" value="1"/>
</dbReference>